<protein>
    <submittedName>
        <fullName evidence="2">Uncharacterized protein</fullName>
    </submittedName>
</protein>
<dbReference type="SUPFAM" id="SSF57850">
    <property type="entry name" value="RING/U-box"/>
    <property type="match status" value="1"/>
</dbReference>
<dbReference type="OrthoDB" id="8062037at2759"/>
<proteinExistence type="predicted"/>
<feature type="compositionally biased region" description="Polar residues" evidence="1">
    <location>
        <begin position="1"/>
        <end position="13"/>
    </location>
</feature>
<reference evidence="2 3" key="1">
    <citation type="submission" date="2019-05" db="EMBL/GenBank/DDBJ databases">
        <title>Emergence of the Ug99 lineage of the wheat stem rust pathogen through somatic hybridization.</title>
        <authorList>
            <person name="Li F."/>
            <person name="Upadhyaya N.M."/>
            <person name="Sperschneider J."/>
            <person name="Matny O."/>
            <person name="Nguyen-Phuc H."/>
            <person name="Mago R."/>
            <person name="Raley C."/>
            <person name="Miller M.E."/>
            <person name="Silverstein K.A.T."/>
            <person name="Henningsen E."/>
            <person name="Hirsch C.D."/>
            <person name="Visser B."/>
            <person name="Pretorius Z.A."/>
            <person name="Steffenson B.J."/>
            <person name="Schwessinger B."/>
            <person name="Dodds P.N."/>
            <person name="Figueroa M."/>
        </authorList>
    </citation>
    <scope>NUCLEOTIDE SEQUENCE [LARGE SCALE GENOMIC DNA]</scope>
    <source>
        <strain evidence="2">21-0</strain>
    </source>
</reference>
<feature type="region of interest" description="Disordered" evidence="1">
    <location>
        <begin position="1"/>
        <end position="40"/>
    </location>
</feature>
<organism evidence="2 3">
    <name type="scientific">Puccinia graminis f. sp. tritici</name>
    <dbReference type="NCBI Taxonomy" id="56615"/>
    <lineage>
        <taxon>Eukaryota</taxon>
        <taxon>Fungi</taxon>
        <taxon>Dikarya</taxon>
        <taxon>Basidiomycota</taxon>
        <taxon>Pucciniomycotina</taxon>
        <taxon>Pucciniomycetes</taxon>
        <taxon>Pucciniales</taxon>
        <taxon>Pucciniaceae</taxon>
        <taxon>Puccinia</taxon>
    </lineage>
</organism>
<dbReference type="EMBL" id="VSWC01000157">
    <property type="protein sequence ID" value="KAA1074538.1"/>
    <property type="molecule type" value="Genomic_DNA"/>
</dbReference>
<evidence type="ECO:0000313" key="2">
    <source>
        <dbReference type="EMBL" id="KAA1074538.1"/>
    </source>
</evidence>
<dbReference type="AlphaFoldDB" id="A0A5B0MEL2"/>
<sequence length="312" mass="34341">MTPNSTSSDSESAADQPGPSPGGVLPVEESVEPQASALEPQLHVEHDEAPATPQRHLPPHAEHFGEGNWIQLPEELNGTIRALLANLQGPTEIELDEEGAPRLPDAQDEPAVTQNALALIRHFEAMPAIVADEPHQIDANPWQQMLQTLTPEQRRVVENFENRTITVRRELANNSVQSNDPMAVLQGYFFHLEELRQTLASLPHETANMIEQFNSNAFQEIGRLMVNSDRIDVAALHIGYLLDSLPITSLSSLASDVPLHDSMKCTICLEEYASSDEIVGWLQSSFPGPPTCPNCRALILFQNHTALPPQSE</sequence>
<keyword evidence="3" id="KW-1185">Reference proteome</keyword>
<accession>A0A5B0MEL2</accession>
<dbReference type="Proteomes" id="UP000324748">
    <property type="component" value="Unassembled WGS sequence"/>
</dbReference>
<name>A0A5B0MEL2_PUCGR</name>
<gene>
    <name evidence="2" type="ORF">PGT21_009276</name>
</gene>
<evidence type="ECO:0000256" key="1">
    <source>
        <dbReference type="SAM" id="MobiDB-lite"/>
    </source>
</evidence>
<evidence type="ECO:0000313" key="3">
    <source>
        <dbReference type="Proteomes" id="UP000324748"/>
    </source>
</evidence>
<comment type="caution">
    <text evidence="2">The sequence shown here is derived from an EMBL/GenBank/DDBJ whole genome shotgun (WGS) entry which is preliminary data.</text>
</comment>